<evidence type="ECO:0000313" key="7">
    <source>
        <dbReference type="EMBL" id="MCL1627840.1"/>
    </source>
</evidence>
<proteinExistence type="predicted"/>
<dbReference type="PANTHER" id="PTHR36985">
    <property type="entry name" value="TRANSLOCATION AND ASSEMBLY MODULE SUBUNIT TAMB"/>
    <property type="match status" value="1"/>
</dbReference>
<evidence type="ECO:0000259" key="6">
    <source>
        <dbReference type="Pfam" id="PF04357"/>
    </source>
</evidence>
<feature type="domain" description="Translocation and assembly module TamB C-terminal" evidence="6">
    <location>
        <begin position="928"/>
        <end position="1276"/>
    </location>
</feature>
<dbReference type="Pfam" id="PF04357">
    <property type="entry name" value="TamB"/>
    <property type="match status" value="1"/>
</dbReference>
<dbReference type="PANTHER" id="PTHR36985:SF1">
    <property type="entry name" value="TRANSLOCATION AND ASSEMBLY MODULE SUBUNIT TAMB"/>
    <property type="match status" value="1"/>
</dbReference>
<dbReference type="InterPro" id="IPR007452">
    <property type="entry name" value="TamB_C"/>
</dbReference>
<name>A0ABT0LZ03_9RHOB</name>
<keyword evidence="2" id="KW-0812">Transmembrane</keyword>
<comment type="subcellular location">
    <subcellularLocation>
        <location evidence="1">Membrane</location>
        <topology evidence="1">Single-pass membrane protein</topology>
    </subcellularLocation>
</comment>
<comment type="caution">
    <text evidence="7">The sequence shown here is derived from an EMBL/GenBank/DDBJ whole genome shotgun (WGS) entry which is preliminary data.</text>
</comment>
<evidence type="ECO:0000256" key="3">
    <source>
        <dbReference type="ARBA" id="ARBA00022989"/>
    </source>
</evidence>
<gene>
    <name evidence="7" type="ORF">M3N55_03785</name>
</gene>
<evidence type="ECO:0000313" key="8">
    <source>
        <dbReference type="Proteomes" id="UP001202550"/>
    </source>
</evidence>
<reference evidence="7 8" key="1">
    <citation type="submission" date="2022-05" db="EMBL/GenBank/DDBJ databases">
        <title>Seasonal and diel survey of microbial diversity of the Tyrrhenian coast.</title>
        <authorList>
            <person name="Gattoni G."/>
            <person name="Corral P."/>
        </authorList>
    </citation>
    <scope>NUCLEOTIDE SEQUENCE [LARGE SCALE GENOMIC DNA]</scope>
    <source>
        <strain evidence="7 8">V10</strain>
    </source>
</reference>
<feature type="signal peptide" evidence="5">
    <location>
        <begin position="1"/>
        <end position="20"/>
    </location>
</feature>
<evidence type="ECO:0000256" key="4">
    <source>
        <dbReference type="ARBA" id="ARBA00023136"/>
    </source>
</evidence>
<dbReference type="RefSeq" id="WP_249056511.1">
    <property type="nucleotide sequence ID" value="NZ_JALZWP010000002.1"/>
</dbReference>
<evidence type="ECO:0000256" key="1">
    <source>
        <dbReference type="ARBA" id="ARBA00004167"/>
    </source>
</evidence>
<dbReference type="EMBL" id="JALZWP010000002">
    <property type="protein sequence ID" value="MCL1627840.1"/>
    <property type="molecule type" value="Genomic_DNA"/>
</dbReference>
<keyword evidence="5" id="KW-0732">Signal</keyword>
<keyword evidence="4" id="KW-0472">Membrane</keyword>
<dbReference type="Proteomes" id="UP001202550">
    <property type="component" value="Unassembled WGS sequence"/>
</dbReference>
<accession>A0ABT0LZ03</accession>
<sequence>MRRWVLAACAVLGLSLAALAQDGALPEAGESDVGFLTRILQNSLSDRGRDVRITGFEGALSSRATFDEMTIADDDGVWLRISDAALQWNRAALFQRRIEISEISAARVEVLRAPVAAPSEELVPMRRFELPDLPVSVELGNLDLAEVILAPELLGQSVRAGVRGRADLAGGAGSASLTLERLDAVEGRFSLEAAFSNETRVLSLELDAVEAPGGIAVSKLGVPDRPSAQLRIAGEGPIEDFAADIELATDGTPRVEGRFTLQTAQPGVQQAVELNLTGDLRPLLQEAYHPFFGAQSTLRTNARRFDDGRLSLDALNIRTQTLELEGRARMGARGLPELIDLRGTLTDPDGGRVLLPVAGADTSVQSADLQLAFNAAQSEDWDFVLDLTGFDNGDLSVDTLFVNGLGRITSQAFGEDRDTVDALVDFTSMGVSARDPALAAALGRSVNGSIAVIWREGQPFLLPGFLVEGRDYLLQGRARLDGGVIEGDVRAEYNDIARLSALAGRNLSGALSARLDGTWGPERDQFDLTARLDGQDLGLDQPQADALLAGASTITLDAGGTNGQITLREFRAQAQSLTVDVSGQSSQTGLDLSGRLDFADLAVLGAQYGGRVLADMAVTGPLEQAKVDLTATATDLAVGQADLDRALRGDTRLTLSGQRDGTAFALAGLQVENRALNADLQGRIDPGAALLDGRFDLPDLAAVRPGFRGGVSGSVGLREEGTNRHLTLDAETRNLAFGAEAADRMLAGRHVVQMRALATPDTVLLERLAVDGPALSARVSGQLRDGSPELTVDARLADLAYLAPGISGAVSVSGTARDTGQNYAMDFAANGPAGLSVRANGSLSKSLQADLDISGATDIALINPRIEPRSVQGPARFDLALRGPLQLSSLSGSATLDGVSVVEPRRGLRLTDVQARADLAGGRAQIDLSGNSAQGGTLTLDGSIGLVPPFDGALRASMDALRIIDPQLFETSVSGDLGISGALTRGPRVAGTLRLDSMELRIPRVGLTGPSFIPPDIRHVGEAGAAQTTRARAGIFQGETHGRQRFPASLDLTIEAPNRIFIRGRGLDAELGGSLRLTGTSADVIPIGQFNLIRGRLDLLGNRFALNEGFASLQGDFMPFVRLIASTEREGVSARVVLQGPADEPELVFESSPELPQEEIVSLLLFGRGFETLSLFQAAQLASSLATLSGQSEGILEKLRRNVGLDDLDVRTNEDGEASLRVGRYLTENVYTDLEVNPQGDSEVSINIDLSPSLTARGQVDNSGRSSVGLFFERDY</sequence>
<evidence type="ECO:0000256" key="5">
    <source>
        <dbReference type="SAM" id="SignalP"/>
    </source>
</evidence>
<keyword evidence="3" id="KW-1133">Transmembrane helix</keyword>
<feature type="chain" id="PRO_5046820905" evidence="5">
    <location>
        <begin position="21"/>
        <end position="1276"/>
    </location>
</feature>
<evidence type="ECO:0000256" key="2">
    <source>
        <dbReference type="ARBA" id="ARBA00022692"/>
    </source>
</evidence>
<protein>
    <submittedName>
        <fullName evidence="7">Translocation/assembly module TamB domain-containing protein</fullName>
    </submittedName>
</protein>
<organism evidence="7 8">
    <name type="scientific">Roseinatronobacter domitianus</name>
    <dbReference type="NCBI Taxonomy" id="2940293"/>
    <lineage>
        <taxon>Bacteria</taxon>
        <taxon>Pseudomonadati</taxon>
        <taxon>Pseudomonadota</taxon>
        <taxon>Alphaproteobacteria</taxon>
        <taxon>Rhodobacterales</taxon>
        <taxon>Paracoccaceae</taxon>
        <taxon>Roseinatronobacter</taxon>
    </lineage>
</organism>
<keyword evidence="8" id="KW-1185">Reference proteome</keyword>